<feature type="domain" description="Glucose-methanol-choline oxidoreductase C-terminal" evidence="5">
    <location>
        <begin position="518"/>
        <end position="657"/>
    </location>
</feature>
<dbReference type="GO" id="GO:0050660">
    <property type="term" value="F:flavin adenine dinucleotide binding"/>
    <property type="evidence" value="ECO:0007669"/>
    <property type="project" value="InterPro"/>
</dbReference>
<dbReference type="InterPro" id="IPR000172">
    <property type="entry name" value="GMC_OxRdtase_N"/>
</dbReference>
<comment type="cofactor">
    <cofactor evidence="2">
        <name>FAD</name>
        <dbReference type="ChEBI" id="CHEBI:57692"/>
    </cofactor>
</comment>
<dbReference type="AlphaFoldDB" id="A0AAN7BH75"/>
<feature type="binding site" evidence="2">
    <location>
        <begin position="157"/>
        <end position="160"/>
    </location>
    <ligand>
        <name>FAD</name>
        <dbReference type="ChEBI" id="CHEBI:57692"/>
    </ligand>
</feature>
<gene>
    <name evidence="6" type="ORF">QBC38DRAFT_488026</name>
</gene>
<feature type="binding site" evidence="2">
    <location>
        <position position="640"/>
    </location>
    <ligand>
        <name>FAD</name>
        <dbReference type="ChEBI" id="CHEBI:57692"/>
    </ligand>
</feature>
<dbReference type="SUPFAM" id="SSF51905">
    <property type="entry name" value="FAD/NAD(P)-binding domain"/>
    <property type="match status" value="1"/>
</dbReference>
<proteinExistence type="inferred from homology"/>
<evidence type="ECO:0000313" key="7">
    <source>
        <dbReference type="Proteomes" id="UP001301958"/>
    </source>
</evidence>
<reference evidence="6" key="1">
    <citation type="journal article" date="2023" name="Mol. Phylogenet. Evol.">
        <title>Genome-scale phylogeny and comparative genomics of the fungal order Sordariales.</title>
        <authorList>
            <person name="Hensen N."/>
            <person name="Bonometti L."/>
            <person name="Westerberg I."/>
            <person name="Brannstrom I.O."/>
            <person name="Guillou S."/>
            <person name="Cros-Aarteil S."/>
            <person name="Calhoun S."/>
            <person name="Haridas S."/>
            <person name="Kuo A."/>
            <person name="Mondo S."/>
            <person name="Pangilinan J."/>
            <person name="Riley R."/>
            <person name="LaButti K."/>
            <person name="Andreopoulos B."/>
            <person name="Lipzen A."/>
            <person name="Chen C."/>
            <person name="Yan M."/>
            <person name="Daum C."/>
            <person name="Ng V."/>
            <person name="Clum A."/>
            <person name="Steindorff A."/>
            <person name="Ohm R.A."/>
            <person name="Martin F."/>
            <person name="Silar P."/>
            <person name="Natvig D.O."/>
            <person name="Lalanne C."/>
            <person name="Gautier V."/>
            <person name="Ament-Velasquez S.L."/>
            <person name="Kruys A."/>
            <person name="Hutchinson M.I."/>
            <person name="Powell A.J."/>
            <person name="Barry K."/>
            <person name="Miller A.N."/>
            <person name="Grigoriev I.V."/>
            <person name="Debuchy R."/>
            <person name="Gladieux P."/>
            <person name="Hiltunen Thoren M."/>
            <person name="Johannesson H."/>
        </authorList>
    </citation>
    <scope>NUCLEOTIDE SEQUENCE</scope>
    <source>
        <strain evidence="6">CBS 990.96</strain>
    </source>
</reference>
<sequence>MATRLATLYLALFATTGFAQDNGKGKGKGKDNNPGNGNNEDVYDYIVVGSGPGGSPIAVNLAKAGYSVLLLEAGDDQSADIGTQIINIGRNSPANRWDFYVRQYSDETQQRRNNHLTWRRGDGTLWVGNGADAPADATPVGVYYPRGATLGGSSIINAGVTVLPSKETWDSIGRLTGDSSWNGDAIRTLFQRIENNHYVPPGTPGHGFNGYLDINGNDGDVYARSPGITEVFKSMLTSIGDDPANTLSHITRDINNPSPSRDQSQGLYGLPFHANETWGRVSARSLILNTLAEKQPNGSPKYPLTLKTQSLATKVILETRPNKKPVAKGIEYLEGPSLYSADPRHNPSSTGIKRTARARKEVILSAGVFNTPQLLQLSGIGPAADLQALNIPVVVNLPGVGRNLQDNQEFPVVGVAKNEFPFIEIPVPEDPQCNFGIPPDPCVDAWLQGQGPYSRAASNTNAFLLKTSYTVDNNHDILVFSIANFAFRGYWDFAANVSIPADPLGVFGLSVVKINPQNKAGTVKLRSNNPQDTPLINFELFGDVPGAETDLNALAEAVAWGRRVFSGVAGPDIGPMRTTEPPCAGQGSVCVEGDKQWAKDQSFGHHATSTAAIGADDDPLAVLDSKFRVRGVEGLRVVDGSAFPGVPGAFPVLSTFLISEKASEDVLADA</sequence>
<accession>A0AAN7BH75</accession>
<dbReference type="Pfam" id="PF00732">
    <property type="entry name" value="GMC_oxred_N"/>
    <property type="match status" value="1"/>
</dbReference>
<dbReference type="PANTHER" id="PTHR11552">
    <property type="entry name" value="GLUCOSE-METHANOL-CHOLINE GMC OXIDOREDUCTASE"/>
    <property type="match status" value="1"/>
</dbReference>
<dbReference type="Proteomes" id="UP001301958">
    <property type="component" value="Unassembled WGS sequence"/>
</dbReference>
<evidence type="ECO:0000259" key="5">
    <source>
        <dbReference type="Pfam" id="PF05199"/>
    </source>
</evidence>
<dbReference type="Pfam" id="PF05199">
    <property type="entry name" value="GMC_oxred_C"/>
    <property type="match status" value="1"/>
</dbReference>
<comment type="caution">
    <text evidence="6">The sequence shown here is derived from an EMBL/GenBank/DDBJ whole genome shotgun (WGS) entry which is preliminary data.</text>
</comment>
<keyword evidence="7" id="KW-1185">Reference proteome</keyword>
<name>A0AAN7BH75_9PEZI</name>
<dbReference type="PANTHER" id="PTHR11552:SF80">
    <property type="entry name" value="GMC OXIDOREDUCTASE"/>
    <property type="match status" value="1"/>
</dbReference>
<dbReference type="Gene3D" id="3.30.560.10">
    <property type="entry name" value="Glucose Oxidase, domain 3"/>
    <property type="match status" value="1"/>
</dbReference>
<dbReference type="InterPro" id="IPR007867">
    <property type="entry name" value="GMC_OxRtase_C"/>
</dbReference>
<feature type="signal peptide" evidence="3">
    <location>
        <begin position="1"/>
        <end position="19"/>
    </location>
</feature>
<keyword evidence="2" id="KW-0285">Flavoprotein</keyword>
<dbReference type="EMBL" id="MU865433">
    <property type="protein sequence ID" value="KAK4223243.1"/>
    <property type="molecule type" value="Genomic_DNA"/>
</dbReference>
<comment type="similarity">
    <text evidence="1">Belongs to the GMC oxidoreductase family.</text>
</comment>
<evidence type="ECO:0000256" key="1">
    <source>
        <dbReference type="ARBA" id="ARBA00010790"/>
    </source>
</evidence>
<keyword evidence="3" id="KW-0732">Signal</keyword>
<dbReference type="InterPro" id="IPR012132">
    <property type="entry name" value="GMC_OxRdtase"/>
</dbReference>
<dbReference type="Pfam" id="PF13450">
    <property type="entry name" value="NAD_binding_8"/>
    <property type="match status" value="1"/>
</dbReference>
<organism evidence="6 7">
    <name type="scientific">Podospora fimiseda</name>
    <dbReference type="NCBI Taxonomy" id="252190"/>
    <lineage>
        <taxon>Eukaryota</taxon>
        <taxon>Fungi</taxon>
        <taxon>Dikarya</taxon>
        <taxon>Ascomycota</taxon>
        <taxon>Pezizomycotina</taxon>
        <taxon>Sordariomycetes</taxon>
        <taxon>Sordariomycetidae</taxon>
        <taxon>Sordariales</taxon>
        <taxon>Podosporaceae</taxon>
        <taxon>Podospora</taxon>
    </lineage>
</organism>
<feature type="domain" description="Glucose-methanol-choline oxidoreductase N-terminal" evidence="4">
    <location>
        <begin position="142"/>
        <end position="407"/>
    </location>
</feature>
<evidence type="ECO:0000256" key="3">
    <source>
        <dbReference type="SAM" id="SignalP"/>
    </source>
</evidence>
<protein>
    <submittedName>
        <fullName evidence="6">GMC oxidoreductase</fullName>
    </submittedName>
</protein>
<keyword evidence="2" id="KW-0274">FAD</keyword>
<reference evidence="6" key="2">
    <citation type="submission" date="2023-05" db="EMBL/GenBank/DDBJ databases">
        <authorList>
            <consortium name="Lawrence Berkeley National Laboratory"/>
            <person name="Steindorff A."/>
            <person name="Hensen N."/>
            <person name="Bonometti L."/>
            <person name="Westerberg I."/>
            <person name="Brannstrom I.O."/>
            <person name="Guillou S."/>
            <person name="Cros-Aarteil S."/>
            <person name="Calhoun S."/>
            <person name="Haridas S."/>
            <person name="Kuo A."/>
            <person name="Mondo S."/>
            <person name="Pangilinan J."/>
            <person name="Riley R."/>
            <person name="Labutti K."/>
            <person name="Andreopoulos B."/>
            <person name="Lipzen A."/>
            <person name="Chen C."/>
            <person name="Yanf M."/>
            <person name="Daum C."/>
            <person name="Ng V."/>
            <person name="Clum A."/>
            <person name="Ohm R."/>
            <person name="Martin F."/>
            <person name="Silar P."/>
            <person name="Natvig D."/>
            <person name="Lalanne C."/>
            <person name="Gautier V."/>
            <person name="Ament-Velasquez S.L."/>
            <person name="Kruys A."/>
            <person name="Hutchinson M.I."/>
            <person name="Powell A.J."/>
            <person name="Barry K."/>
            <person name="Miller A.N."/>
            <person name="Grigoriev I.V."/>
            <person name="Debuchy R."/>
            <person name="Gladieux P."/>
            <person name="Thoren M.H."/>
            <person name="Johannesson H."/>
        </authorList>
    </citation>
    <scope>NUCLEOTIDE SEQUENCE</scope>
    <source>
        <strain evidence="6">CBS 990.96</strain>
    </source>
</reference>
<dbReference type="Gene3D" id="3.50.50.60">
    <property type="entry name" value="FAD/NAD(P)-binding domain"/>
    <property type="match status" value="1"/>
</dbReference>
<dbReference type="InterPro" id="IPR036188">
    <property type="entry name" value="FAD/NAD-bd_sf"/>
</dbReference>
<evidence type="ECO:0000256" key="2">
    <source>
        <dbReference type="PIRSR" id="PIRSR000137-2"/>
    </source>
</evidence>
<dbReference type="GO" id="GO:0016614">
    <property type="term" value="F:oxidoreductase activity, acting on CH-OH group of donors"/>
    <property type="evidence" value="ECO:0007669"/>
    <property type="project" value="InterPro"/>
</dbReference>
<evidence type="ECO:0000313" key="6">
    <source>
        <dbReference type="EMBL" id="KAK4223243.1"/>
    </source>
</evidence>
<feature type="chain" id="PRO_5043019443" evidence="3">
    <location>
        <begin position="20"/>
        <end position="670"/>
    </location>
</feature>
<dbReference type="PIRSF" id="PIRSF000137">
    <property type="entry name" value="Alcohol_oxidase"/>
    <property type="match status" value="1"/>
</dbReference>
<evidence type="ECO:0000259" key="4">
    <source>
        <dbReference type="Pfam" id="PF00732"/>
    </source>
</evidence>
<dbReference type="SUPFAM" id="SSF54373">
    <property type="entry name" value="FAD-linked reductases, C-terminal domain"/>
    <property type="match status" value="1"/>
</dbReference>